<dbReference type="GO" id="GO:0008803">
    <property type="term" value="F:bis(5'-nucleosyl)-tetraphosphatase (symmetrical) activity"/>
    <property type="evidence" value="ECO:0007669"/>
    <property type="project" value="TreeGrafter"/>
</dbReference>
<dbReference type="AlphaFoldDB" id="A0A2Z4II14"/>
<dbReference type="PANTHER" id="PTHR42850:SF4">
    <property type="entry name" value="ZINC-DEPENDENT ENDOPOLYPHOSPHATASE"/>
    <property type="match status" value="1"/>
</dbReference>
<dbReference type="EMBL" id="CP030041">
    <property type="protein sequence ID" value="AWW30196.1"/>
    <property type="molecule type" value="Genomic_DNA"/>
</dbReference>
<protein>
    <submittedName>
        <fullName evidence="2">Serine/threonine protein phosphatase</fullName>
    </submittedName>
</protein>
<feature type="domain" description="Serine/threonine specific protein phosphatases" evidence="1">
    <location>
        <begin position="64"/>
        <end position="69"/>
    </location>
</feature>
<dbReference type="PANTHER" id="PTHR42850">
    <property type="entry name" value="METALLOPHOSPHOESTERASE"/>
    <property type="match status" value="1"/>
</dbReference>
<sequence>MQLFIIGDVHGCYHTFQQLLEHWNPAKERLIQVGDLIDRGNYSVEVLQLAQSLHKKHQGDAVFLRGNHEQMMIDHIENGKIGGSWLFNGGQKTLQQFEAKEIPVDSMLHWLRNTPLKWESPSLLATHAGIGKSALNPYDVHSPDGILWNRKRLKKLPKVQVIGHTPQQNGRASFTTASQHWNIDTGAYRGICLTGLKLQENGNYIEEINIPTDERDVQT</sequence>
<dbReference type="InterPro" id="IPR029052">
    <property type="entry name" value="Metallo-depent_PP-like"/>
</dbReference>
<dbReference type="Gene3D" id="3.60.21.10">
    <property type="match status" value="1"/>
</dbReference>
<keyword evidence="3" id="KW-1185">Reference proteome</keyword>
<dbReference type="GO" id="GO:0016791">
    <property type="term" value="F:phosphatase activity"/>
    <property type="evidence" value="ECO:0007669"/>
    <property type="project" value="TreeGrafter"/>
</dbReference>
<dbReference type="PRINTS" id="PR00114">
    <property type="entry name" value="STPHPHTASE"/>
</dbReference>
<dbReference type="GO" id="GO:0005737">
    <property type="term" value="C:cytoplasm"/>
    <property type="evidence" value="ECO:0007669"/>
    <property type="project" value="TreeGrafter"/>
</dbReference>
<reference evidence="2 3" key="1">
    <citation type="submission" date="2018-06" db="EMBL/GenBank/DDBJ databases">
        <title>Echinicola strongylocentroti sp. nov., isolated from a sea urchin Strongylocentrotus intermedius.</title>
        <authorList>
            <person name="Bae S.S."/>
        </authorList>
    </citation>
    <scope>NUCLEOTIDE SEQUENCE [LARGE SCALE GENOMIC DNA]</scope>
    <source>
        <strain evidence="2 3">MEBiC08714</strain>
    </source>
</reference>
<name>A0A2Z4II14_9BACT</name>
<dbReference type="KEGG" id="est:DN752_08700"/>
<gene>
    <name evidence="2" type="ORF">DN752_08700</name>
</gene>
<evidence type="ECO:0000259" key="1">
    <source>
        <dbReference type="PROSITE" id="PS00125"/>
    </source>
</evidence>
<dbReference type="OrthoDB" id="9808081at2"/>
<dbReference type="InterPro" id="IPR004843">
    <property type="entry name" value="Calcineurin-like_PHP"/>
</dbReference>
<dbReference type="Proteomes" id="UP000248688">
    <property type="component" value="Chromosome"/>
</dbReference>
<evidence type="ECO:0000313" key="2">
    <source>
        <dbReference type="EMBL" id="AWW30196.1"/>
    </source>
</evidence>
<accession>A0A2Z4II14</accession>
<organism evidence="2 3">
    <name type="scientific">Echinicola strongylocentroti</name>
    <dbReference type="NCBI Taxonomy" id="1795355"/>
    <lineage>
        <taxon>Bacteria</taxon>
        <taxon>Pseudomonadati</taxon>
        <taxon>Bacteroidota</taxon>
        <taxon>Cytophagia</taxon>
        <taxon>Cytophagales</taxon>
        <taxon>Cyclobacteriaceae</taxon>
        <taxon>Echinicola</taxon>
    </lineage>
</organism>
<dbReference type="SUPFAM" id="SSF56300">
    <property type="entry name" value="Metallo-dependent phosphatases"/>
    <property type="match status" value="1"/>
</dbReference>
<dbReference type="InterPro" id="IPR050126">
    <property type="entry name" value="Ap4A_hydrolase"/>
</dbReference>
<evidence type="ECO:0000313" key="3">
    <source>
        <dbReference type="Proteomes" id="UP000248688"/>
    </source>
</evidence>
<dbReference type="PROSITE" id="PS00125">
    <property type="entry name" value="SER_THR_PHOSPHATASE"/>
    <property type="match status" value="1"/>
</dbReference>
<dbReference type="RefSeq" id="WP_112783580.1">
    <property type="nucleotide sequence ID" value="NZ_CP030041.1"/>
</dbReference>
<dbReference type="GO" id="GO:0110154">
    <property type="term" value="P:RNA decapping"/>
    <property type="evidence" value="ECO:0007669"/>
    <property type="project" value="TreeGrafter"/>
</dbReference>
<proteinExistence type="predicted"/>
<dbReference type="Pfam" id="PF00149">
    <property type="entry name" value="Metallophos"/>
    <property type="match status" value="1"/>
</dbReference>
<dbReference type="InterPro" id="IPR006186">
    <property type="entry name" value="Ser/Thr-sp_prot-phosphatase"/>
</dbReference>